<dbReference type="InterPro" id="IPR019734">
    <property type="entry name" value="TPR_rpt"/>
</dbReference>
<protein>
    <submittedName>
        <fullName evidence="5">DnaJ-class molecular chaperone CbpA</fullName>
    </submittedName>
</protein>
<evidence type="ECO:0000256" key="1">
    <source>
        <dbReference type="PROSITE-ProRule" id="PRU00339"/>
    </source>
</evidence>
<dbReference type="InterPro" id="IPR052758">
    <property type="entry name" value="SRC_co-chaperone"/>
</dbReference>
<evidence type="ECO:0000256" key="2">
    <source>
        <dbReference type="SAM" id="Coils"/>
    </source>
</evidence>
<evidence type="ECO:0000256" key="3">
    <source>
        <dbReference type="SAM" id="Phobius"/>
    </source>
</evidence>
<dbReference type="PROSITE" id="PS50076">
    <property type="entry name" value="DNAJ_2"/>
    <property type="match status" value="1"/>
</dbReference>
<dbReference type="InterPro" id="IPR011990">
    <property type="entry name" value="TPR-like_helical_dom_sf"/>
</dbReference>
<evidence type="ECO:0000259" key="4">
    <source>
        <dbReference type="PROSITE" id="PS50076"/>
    </source>
</evidence>
<keyword evidence="3" id="KW-0472">Membrane</keyword>
<dbReference type="Pfam" id="PF00226">
    <property type="entry name" value="DnaJ"/>
    <property type="match status" value="1"/>
</dbReference>
<dbReference type="PROSITE" id="PS50293">
    <property type="entry name" value="TPR_REGION"/>
    <property type="match status" value="2"/>
</dbReference>
<dbReference type="SUPFAM" id="SSF46565">
    <property type="entry name" value="Chaperone J-domain"/>
    <property type="match status" value="1"/>
</dbReference>
<dbReference type="SMART" id="SM00028">
    <property type="entry name" value="TPR"/>
    <property type="match status" value="4"/>
</dbReference>
<dbReference type="Gene3D" id="1.10.287.110">
    <property type="entry name" value="DnaJ domain"/>
    <property type="match status" value="1"/>
</dbReference>
<dbReference type="SMART" id="SM00271">
    <property type="entry name" value="DnaJ"/>
    <property type="match status" value="1"/>
</dbReference>
<gene>
    <name evidence="5" type="ORF">AVDCRST_MAG81-3681</name>
</gene>
<keyword evidence="2" id="KW-0175">Coiled coil</keyword>
<feature type="coiled-coil region" evidence="2">
    <location>
        <begin position="41"/>
        <end position="68"/>
    </location>
</feature>
<keyword evidence="3" id="KW-0812">Transmembrane</keyword>
<dbReference type="CDD" id="cd06257">
    <property type="entry name" value="DnaJ"/>
    <property type="match status" value="1"/>
</dbReference>
<dbReference type="PRINTS" id="PR00625">
    <property type="entry name" value="JDOMAIN"/>
</dbReference>
<keyword evidence="3" id="KW-1133">Transmembrane helix</keyword>
<feature type="domain" description="J" evidence="4">
    <location>
        <begin position="6"/>
        <end position="80"/>
    </location>
</feature>
<evidence type="ECO:0000313" key="5">
    <source>
        <dbReference type="EMBL" id="CAA9581364.1"/>
    </source>
</evidence>
<reference evidence="5" key="1">
    <citation type="submission" date="2020-02" db="EMBL/GenBank/DDBJ databases">
        <authorList>
            <person name="Meier V. D."/>
        </authorList>
    </citation>
    <scope>NUCLEOTIDE SEQUENCE</scope>
    <source>
        <strain evidence="5">AVDCRST_MAG81</strain>
    </source>
</reference>
<dbReference type="Pfam" id="PF13414">
    <property type="entry name" value="TPR_11"/>
    <property type="match status" value="2"/>
</dbReference>
<feature type="transmembrane region" description="Helical" evidence="3">
    <location>
        <begin position="245"/>
        <end position="262"/>
    </location>
</feature>
<dbReference type="SUPFAM" id="SSF48452">
    <property type="entry name" value="TPR-like"/>
    <property type="match status" value="1"/>
</dbReference>
<feature type="repeat" description="TPR" evidence="1">
    <location>
        <begin position="150"/>
        <end position="183"/>
    </location>
</feature>
<proteinExistence type="predicted"/>
<organism evidence="5">
    <name type="scientific">uncultured Synechococcales cyanobacterium</name>
    <dbReference type="NCBI Taxonomy" id="1936017"/>
    <lineage>
        <taxon>Bacteria</taxon>
        <taxon>Bacillati</taxon>
        <taxon>Cyanobacteriota</taxon>
        <taxon>Cyanophyceae</taxon>
        <taxon>Synechococcales</taxon>
        <taxon>environmental samples</taxon>
    </lineage>
</organism>
<dbReference type="PROSITE" id="PS50005">
    <property type="entry name" value="TPR"/>
    <property type="match status" value="2"/>
</dbReference>
<dbReference type="PANTHER" id="PTHR44200">
    <property type="entry name" value="DNAJ HOMOLOG SUBFAMILY C MEMBER 7"/>
    <property type="match status" value="1"/>
</dbReference>
<dbReference type="EMBL" id="CADCWO010000165">
    <property type="protein sequence ID" value="CAA9581364.1"/>
    <property type="molecule type" value="Genomic_DNA"/>
</dbReference>
<name>A0A6J4VPB5_9CYAN</name>
<sequence>MQDFHRYYQLLGLSPAATAEEVKEAYHRLARQYHPDLNPGNKAAEEKFKSINEAYEVLTEVIEQIQNQPTVAQSKPPEYGSAADFCDRAAKKASTGNYAAAISHYSRALQIDSKNAQTYSQRGFAYYQLGAYKEAFKDYSQALKLNPQLAEAYYNRGTARRKLGYPQGAVQDFNQAIRFNPNDAQAYRNRGVTRADLGDSKAAIADLQTAARLFSEQGKIASFQATLDLLTNVQKVRAVAIRKKAAIALALISSIVVLALLLL</sequence>
<feature type="repeat" description="TPR" evidence="1">
    <location>
        <begin position="116"/>
        <end position="149"/>
    </location>
</feature>
<dbReference type="AlphaFoldDB" id="A0A6J4VPB5"/>
<accession>A0A6J4VPB5</accession>
<dbReference type="InterPro" id="IPR001623">
    <property type="entry name" value="DnaJ_domain"/>
</dbReference>
<dbReference type="PANTHER" id="PTHR44200:SF1">
    <property type="entry name" value="DNAJ HOMOLOG SUBFAMILY C MEMBER 7"/>
    <property type="match status" value="1"/>
</dbReference>
<dbReference type="Gene3D" id="1.25.40.10">
    <property type="entry name" value="Tetratricopeptide repeat domain"/>
    <property type="match status" value="2"/>
</dbReference>
<keyword evidence="1" id="KW-0802">TPR repeat</keyword>
<dbReference type="InterPro" id="IPR036869">
    <property type="entry name" value="J_dom_sf"/>
</dbReference>